<evidence type="ECO:0000259" key="7">
    <source>
        <dbReference type="PROSITE" id="PS51194"/>
    </source>
</evidence>
<evidence type="ECO:0000256" key="2">
    <source>
        <dbReference type="ARBA" id="ARBA00023125"/>
    </source>
</evidence>
<comment type="catalytic activity">
    <reaction evidence="4">
        <text>Couples ATP hydrolysis with the unwinding of duplex DNA by translocating in the 3'-5' direction.</text>
        <dbReference type="EC" id="5.6.2.4"/>
    </reaction>
</comment>
<dbReference type="PANTHER" id="PTHR13710">
    <property type="entry name" value="DNA HELICASE RECQ FAMILY MEMBER"/>
    <property type="match status" value="1"/>
</dbReference>
<keyword evidence="2" id="KW-0238">DNA-binding</keyword>
<name>A0A9X0A1A8_9CNID</name>
<dbReference type="GO" id="GO:0003677">
    <property type="term" value="F:DNA binding"/>
    <property type="evidence" value="ECO:0007669"/>
    <property type="project" value="UniProtKB-KW"/>
</dbReference>
<feature type="domain" description="Helicase C-terminal" evidence="7">
    <location>
        <begin position="55"/>
        <end position="220"/>
    </location>
</feature>
<evidence type="ECO:0000256" key="5">
    <source>
        <dbReference type="ARBA" id="ARBA00034808"/>
    </source>
</evidence>
<comment type="caution">
    <text evidence="8">The sequence shown here is derived from an EMBL/GenBank/DDBJ whole genome shotgun (WGS) entry which is preliminary data.</text>
</comment>
<dbReference type="EC" id="5.6.2.4" evidence="5"/>
<dbReference type="GO" id="GO:0009378">
    <property type="term" value="F:four-way junction helicase activity"/>
    <property type="evidence" value="ECO:0007669"/>
    <property type="project" value="TreeGrafter"/>
</dbReference>
<dbReference type="PROSITE" id="PS51194">
    <property type="entry name" value="HELICASE_CTER"/>
    <property type="match status" value="1"/>
</dbReference>
<dbReference type="Proteomes" id="UP001163046">
    <property type="component" value="Unassembled WGS sequence"/>
</dbReference>
<dbReference type="SMART" id="SM00490">
    <property type="entry name" value="HELICc"/>
    <property type="match status" value="1"/>
</dbReference>
<comment type="similarity">
    <text evidence="1">Belongs to the helicase family. RecQ subfamily.</text>
</comment>
<dbReference type="SUPFAM" id="SSF52540">
    <property type="entry name" value="P-loop containing nucleoside triphosphate hydrolases"/>
    <property type="match status" value="1"/>
</dbReference>
<reference evidence="8" key="1">
    <citation type="submission" date="2023-01" db="EMBL/GenBank/DDBJ databases">
        <title>Genome assembly of the deep-sea coral Lophelia pertusa.</title>
        <authorList>
            <person name="Herrera S."/>
            <person name="Cordes E."/>
        </authorList>
    </citation>
    <scope>NUCLEOTIDE SEQUENCE</scope>
    <source>
        <strain evidence="8">USNM1676648</strain>
        <tissue evidence="8">Polyp</tissue>
    </source>
</reference>
<dbReference type="GO" id="GO:0043138">
    <property type="term" value="F:3'-5' DNA helicase activity"/>
    <property type="evidence" value="ECO:0007669"/>
    <property type="project" value="UniProtKB-EC"/>
</dbReference>
<protein>
    <recommendedName>
        <fullName evidence="5">DNA 3'-5' helicase</fullName>
        <ecNumber evidence="5">5.6.2.4</ecNumber>
    </recommendedName>
    <alternativeName>
        <fullName evidence="6">DNA 3'-5' helicase Q1</fullName>
    </alternativeName>
</protein>
<evidence type="ECO:0000313" key="8">
    <source>
        <dbReference type="EMBL" id="KAJ7391562.1"/>
    </source>
</evidence>
<dbReference type="GO" id="GO:0000724">
    <property type="term" value="P:double-strand break repair via homologous recombination"/>
    <property type="evidence" value="ECO:0007669"/>
    <property type="project" value="TreeGrafter"/>
</dbReference>
<dbReference type="InterPro" id="IPR001650">
    <property type="entry name" value="Helicase_C-like"/>
</dbReference>
<dbReference type="GO" id="GO:0005737">
    <property type="term" value="C:cytoplasm"/>
    <property type="evidence" value="ECO:0007669"/>
    <property type="project" value="TreeGrafter"/>
</dbReference>
<keyword evidence="9" id="KW-1185">Reference proteome</keyword>
<organism evidence="8 9">
    <name type="scientific">Desmophyllum pertusum</name>
    <dbReference type="NCBI Taxonomy" id="174260"/>
    <lineage>
        <taxon>Eukaryota</taxon>
        <taxon>Metazoa</taxon>
        <taxon>Cnidaria</taxon>
        <taxon>Anthozoa</taxon>
        <taxon>Hexacorallia</taxon>
        <taxon>Scleractinia</taxon>
        <taxon>Caryophylliina</taxon>
        <taxon>Caryophylliidae</taxon>
        <taxon>Desmophyllum</taxon>
    </lineage>
</organism>
<gene>
    <name evidence="8" type="ORF">OS493_017257</name>
</gene>
<dbReference type="Pfam" id="PF00271">
    <property type="entry name" value="Helicase_C"/>
    <property type="match status" value="1"/>
</dbReference>
<evidence type="ECO:0000256" key="4">
    <source>
        <dbReference type="ARBA" id="ARBA00034617"/>
    </source>
</evidence>
<dbReference type="AlphaFoldDB" id="A0A9X0A1A8"/>
<dbReference type="InterPro" id="IPR027417">
    <property type="entry name" value="P-loop_NTPase"/>
</dbReference>
<evidence type="ECO:0000256" key="6">
    <source>
        <dbReference type="ARBA" id="ARBA00044566"/>
    </source>
</evidence>
<dbReference type="Gene3D" id="3.40.50.300">
    <property type="entry name" value="P-loop containing nucleotide triphosphate hydrolases"/>
    <property type="match status" value="1"/>
</dbReference>
<evidence type="ECO:0000313" key="9">
    <source>
        <dbReference type="Proteomes" id="UP001163046"/>
    </source>
</evidence>
<evidence type="ECO:0000256" key="1">
    <source>
        <dbReference type="ARBA" id="ARBA00005446"/>
    </source>
</evidence>
<keyword evidence="3" id="KW-0413">Isomerase</keyword>
<accession>A0A9X0A1A8</accession>
<dbReference type="PANTHER" id="PTHR13710:SF105">
    <property type="entry name" value="ATP-DEPENDENT DNA HELICASE Q1"/>
    <property type="match status" value="1"/>
</dbReference>
<proteinExistence type="inferred from homology"/>
<dbReference type="EMBL" id="MU825405">
    <property type="protein sequence ID" value="KAJ7391562.1"/>
    <property type="molecule type" value="Genomic_DNA"/>
</dbReference>
<dbReference type="GO" id="GO:0005694">
    <property type="term" value="C:chromosome"/>
    <property type="evidence" value="ECO:0007669"/>
    <property type="project" value="TreeGrafter"/>
</dbReference>
<evidence type="ECO:0000256" key="3">
    <source>
        <dbReference type="ARBA" id="ARBA00023235"/>
    </source>
</evidence>
<sequence>MWLVSCTGYRFSEQVTKVHIDNGVELREEERRFFTDRDLSAFSTDFNSRLLGFVPLQNFFKRYFELVPSTFHSNAVAFKMATAFTITRLIRNAMEREVWVSLNGVYHAKRWDEEKHRIEDFKRDGLKRVVIATCALGMGINIPHVRYVVQYLTPNTLIDMMQQAGQGGRDHLQAQSIVYYTKQQFTQCSKDLKTVVNHKGCHSFLNRTDRNSQPAKIDVLNTPSLSSFKSMPL</sequence>
<dbReference type="OrthoDB" id="5969256at2759"/>